<protein>
    <recommendedName>
        <fullName evidence="1">CRAL-TRIO domain-containing protein</fullName>
    </recommendedName>
</protein>
<dbReference type="PANTHER" id="PTHR10174">
    <property type="entry name" value="ALPHA-TOCOPHEROL TRANSFER PROTEIN-RELATED"/>
    <property type="match status" value="1"/>
</dbReference>
<dbReference type="PANTHER" id="PTHR10174:SF208">
    <property type="entry name" value="CRAL-TRIO DOMAIN-CONTAINING PROTEIN DDB_G0278031"/>
    <property type="match status" value="1"/>
</dbReference>
<dbReference type="RefSeq" id="XP_002295482.1">
    <property type="nucleotide sequence ID" value="XM_002295446.1"/>
</dbReference>
<dbReference type="Gene3D" id="3.40.525.10">
    <property type="entry name" value="CRAL-TRIO lipid binding domain"/>
    <property type="match status" value="1"/>
</dbReference>
<keyword evidence="3" id="KW-1185">Reference proteome</keyword>
<evidence type="ECO:0000259" key="1">
    <source>
        <dbReference type="PROSITE" id="PS50191"/>
    </source>
</evidence>
<dbReference type="InterPro" id="IPR001251">
    <property type="entry name" value="CRAL-TRIO_dom"/>
</dbReference>
<dbReference type="eggNOG" id="ENOG502T9Z8">
    <property type="taxonomic scope" value="Eukaryota"/>
</dbReference>
<dbReference type="Pfam" id="PF00650">
    <property type="entry name" value="CRAL_TRIO"/>
    <property type="match status" value="1"/>
</dbReference>
<proteinExistence type="predicted"/>
<dbReference type="KEGG" id="tps:THAPS_11025"/>
<gene>
    <name evidence="2" type="ORF">THAPS_11025</name>
</gene>
<accession>B5YM69</accession>
<evidence type="ECO:0000313" key="2">
    <source>
        <dbReference type="EMBL" id="ACI64199.1"/>
    </source>
</evidence>
<dbReference type="SUPFAM" id="SSF52087">
    <property type="entry name" value="CRAL/TRIO domain"/>
    <property type="match status" value="1"/>
</dbReference>
<dbReference type="CDD" id="cd00170">
    <property type="entry name" value="SEC14"/>
    <property type="match status" value="1"/>
</dbReference>
<dbReference type="Proteomes" id="UP000001449">
    <property type="component" value="Chromosome 18"/>
</dbReference>
<reference evidence="2 3" key="2">
    <citation type="journal article" date="2008" name="Nature">
        <title>The Phaeodactylum genome reveals the evolutionary history of diatom genomes.</title>
        <authorList>
            <person name="Bowler C."/>
            <person name="Allen A.E."/>
            <person name="Badger J.H."/>
            <person name="Grimwood J."/>
            <person name="Jabbari K."/>
            <person name="Kuo A."/>
            <person name="Maheswari U."/>
            <person name="Martens C."/>
            <person name="Maumus F."/>
            <person name="Otillar R.P."/>
            <person name="Rayko E."/>
            <person name="Salamov A."/>
            <person name="Vandepoele K."/>
            <person name="Beszteri B."/>
            <person name="Gruber A."/>
            <person name="Heijde M."/>
            <person name="Katinka M."/>
            <person name="Mock T."/>
            <person name="Valentin K."/>
            <person name="Verret F."/>
            <person name="Berges J.A."/>
            <person name="Brownlee C."/>
            <person name="Cadoret J.P."/>
            <person name="Chiovitti A."/>
            <person name="Choi C.J."/>
            <person name="Coesel S."/>
            <person name="De Martino A."/>
            <person name="Detter J.C."/>
            <person name="Durkin C."/>
            <person name="Falciatore A."/>
            <person name="Fournet J."/>
            <person name="Haruta M."/>
            <person name="Huysman M.J."/>
            <person name="Jenkins B.D."/>
            <person name="Jiroutova K."/>
            <person name="Jorgensen R.E."/>
            <person name="Joubert Y."/>
            <person name="Kaplan A."/>
            <person name="Kroger N."/>
            <person name="Kroth P.G."/>
            <person name="La Roche J."/>
            <person name="Lindquist E."/>
            <person name="Lommer M."/>
            <person name="Martin-Jezequel V."/>
            <person name="Lopez P.J."/>
            <person name="Lucas S."/>
            <person name="Mangogna M."/>
            <person name="McGinnis K."/>
            <person name="Medlin L.K."/>
            <person name="Montsant A."/>
            <person name="Oudot-Le Secq M.P."/>
            <person name="Napoli C."/>
            <person name="Obornik M."/>
            <person name="Parker M.S."/>
            <person name="Petit J.L."/>
            <person name="Porcel B.M."/>
            <person name="Poulsen N."/>
            <person name="Robison M."/>
            <person name="Rychlewski L."/>
            <person name="Rynearson T.A."/>
            <person name="Schmutz J."/>
            <person name="Shapiro H."/>
            <person name="Siaut M."/>
            <person name="Stanley M."/>
            <person name="Sussman M.R."/>
            <person name="Taylor A.R."/>
            <person name="Vardi A."/>
            <person name="von Dassow P."/>
            <person name="Vyverman W."/>
            <person name="Willis A."/>
            <person name="Wyrwicz L.S."/>
            <person name="Rokhsar D.S."/>
            <person name="Weissenbach J."/>
            <person name="Armbrust E.V."/>
            <person name="Green B.R."/>
            <person name="Van de Peer Y."/>
            <person name="Grigoriev I.V."/>
        </authorList>
    </citation>
    <scope>NUCLEOTIDE SEQUENCE [LARGE SCALE GENOMIC DNA]</scope>
    <source>
        <strain evidence="2 3">CCMP1335</strain>
    </source>
</reference>
<feature type="domain" description="CRAL-TRIO" evidence="1">
    <location>
        <begin position="1"/>
        <end position="182"/>
    </location>
</feature>
<dbReference type="InterPro" id="IPR036865">
    <property type="entry name" value="CRAL-TRIO_dom_sf"/>
</dbReference>
<reference evidence="2 3" key="1">
    <citation type="journal article" date="2004" name="Science">
        <title>The genome of the diatom Thalassiosira pseudonana: ecology, evolution, and metabolism.</title>
        <authorList>
            <person name="Armbrust E.V."/>
            <person name="Berges J.A."/>
            <person name="Bowler C."/>
            <person name="Green B.R."/>
            <person name="Martinez D."/>
            <person name="Putnam N.H."/>
            <person name="Zhou S."/>
            <person name="Allen A.E."/>
            <person name="Apt K.E."/>
            <person name="Bechner M."/>
            <person name="Brzezinski M.A."/>
            <person name="Chaal B.K."/>
            <person name="Chiovitti A."/>
            <person name="Davis A.K."/>
            <person name="Demarest M.S."/>
            <person name="Detter J.C."/>
            <person name="Glavina T."/>
            <person name="Goodstein D."/>
            <person name="Hadi M.Z."/>
            <person name="Hellsten U."/>
            <person name="Hildebrand M."/>
            <person name="Jenkins B.D."/>
            <person name="Jurka J."/>
            <person name="Kapitonov V.V."/>
            <person name="Kroger N."/>
            <person name="Lau W.W."/>
            <person name="Lane T.W."/>
            <person name="Larimer F.W."/>
            <person name="Lippmeier J.C."/>
            <person name="Lucas S."/>
            <person name="Medina M."/>
            <person name="Montsant A."/>
            <person name="Obornik M."/>
            <person name="Parker M.S."/>
            <person name="Palenik B."/>
            <person name="Pazour G.J."/>
            <person name="Richardson P.M."/>
            <person name="Rynearson T.A."/>
            <person name="Saito M.A."/>
            <person name="Schwartz D.C."/>
            <person name="Thamatrakoln K."/>
            <person name="Valentin K."/>
            <person name="Vardi A."/>
            <person name="Wilkerson F.P."/>
            <person name="Rokhsar D.S."/>
        </authorList>
    </citation>
    <scope>NUCLEOTIDE SEQUENCE [LARGE SCALE GENOMIC DNA]</scope>
    <source>
        <strain evidence="2 3">CCMP1335</strain>
    </source>
</reference>
<evidence type="ECO:0000313" key="3">
    <source>
        <dbReference type="Proteomes" id="UP000001449"/>
    </source>
</evidence>
<organism evidence="2 3">
    <name type="scientific">Thalassiosira pseudonana</name>
    <name type="common">Marine diatom</name>
    <name type="synonym">Cyclotella nana</name>
    <dbReference type="NCBI Taxonomy" id="35128"/>
    <lineage>
        <taxon>Eukaryota</taxon>
        <taxon>Sar</taxon>
        <taxon>Stramenopiles</taxon>
        <taxon>Ochrophyta</taxon>
        <taxon>Bacillariophyta</taxon>
        <taxon>Coscinodiscophyceae</taxon>
        <taxon>Thalassiosirophycidae</taxon>
        <taxon>Thalassiosirales</taxon>
        <taxon>Thalassiosiraceae</taxon>
        <taxon>Thalassiosira</taxon>
    </lineage>
</organism>
<dbReference type="HOGENOM" id="CLU_1405119_0_0_1"/>
<dbReference type="GeneID" id="7450898"/>
<dbReference type="InParanoid" id="B5YM69"/>
<name>B5YM69_THAPS</name>
<dbReference type="EMBL" id="CP001159">
    <property type="protein sequence ID" value="ACI64199.1"/>
    <property type="molecule type" value="Genomic_DNA"/>
</dbReference>
<dbReference type="PROSITE" id="PS50191">
    <property type="entry name" value="CRAL_TRIO"/>
    <property type="match status" value="1"/>
</dbReference>
<dbReference type="AlphaFoldDB" id="B5YM69"/>
<dbReference type="GO" id="GO:1902936">
    <property type="term" value="F:phosphatidylinositol bisphosphate binding"/>
    <property type="evidence" value="ECO:0000318"/>
    <property type="project" value="GO_Central"/>
</dbReference>
<sequence>MAAVPTPLSIYGQKPPVDETPSLLTQSHSSLLDHAAKLPDEKRAGWERAKMTCPELVTEDHLTMFLSMLEGNETAQKVGIVVVAYPHHAKLSYLDRKLMKMNVESLSGCIPVRLGGFHICHPPWFFGKVAFPLMKLVMPERMRKRVRVHVGSEEKVLKELEEVGMGRKVLPSEIGGGVVLDNDGWMQERKLAGL</sequence>
<dbReference type="PaxDb" id="35128-Thaps11025"/>